<dbReference type="SUPFAM" id="SSF55785">
    <property type="entry name" value="PYP-like sensor domain (PAS domain)"/>
    <property type="match status" value="1"/>
</dbReference>
<name>A0A285IWT9_9GAMM</name>
<sequence>MAKPNDPSQFTASLRQLAEQQLRSGTAQLSTAFNASADALAVLYRLSSAGNTASDGLKLLHELQVHQIELDLQLEQLQQNEHNVNHEFACYQQFFDINPAACFILGTDGIITKNNDAAGRLFAFLTDARPEQPCRPLTGRSFLSLLSASCRPLFVAALARAQRNQQRATLLVTTASANQSENTKASEDSLRLTISLSPDHKAILIMLT</sequence>
<dbReference type="AlphaFoldDB" id="A0A285IWT9"/>
<accession>A0A285IWT9</accession>
<gene>
    <name evidence="1" type="ORF">SAMN06297280_1832</name>
</gene>
<protein>
    <recommendedName>
        <fullName evidence="3">PAS domain-containing protein</fullName>
    </recommendedName>
</protein>
<reference evidence="2" key="1">
    <citation type="submission" date="2017-09" db="EMBL/GenBank/DDBJ databases">
        <authorList>
            <person name="Varghese N."/>
            <person name="Submissions S."/>
        </authorList>
    </citation>
    <scope>NUCLEOTIDE SEQUENCE [LARGE SCALE GENOMIC DNA]</scope>
    <source>
        <strain evidence="2">CGMCC 1.12461</strain>
    </source>
</reference>
<organism evidence="1 2">
    <name type="scientific">Arsukibacterium tuosuense</name>
    <dbReference type="NCBI Taxonomy" id="1323745"/>
    <lineage>
        <taxon>Bacteria</taxon>
        <taxon>Pseudomonadati</taxon>
        <taxon>Pseudomonadota</taxon>
        <taxon>Gammaproteobacteria</taxon>
        <taxon>Chromatiales</taxon>
        <taxon>Chromatiaceae</taxon>
        <taxon>Arsukibacterium</taxon>
    </lineage>
</organism>
<dbReference type="Proteomes" id="UP000219353">
    <property type="component" value="Unassembled WGS sequence"/>
</dbReference>
<evidence type="ECO:0000313" key="1">
    <source>
        <dbReference type="EMBL" id="SNY51381.1"/>
    </source>
</evidence>
<evidence type="ECO:0008006" key="3">
    <source>
        <dbReference type="Google" id="ProtNLM"/>
    </source>
</evidence>
<evidence type="ECO:0000313" key="2">
    <source>
        <dbReference type="Proteomes" id="UP000219353"/>
    </source>
</evidence>
<dbReference type="RefSeq" id="WP_097111081.1">
    <property type="nucleotide sequence ID" value="NZ_OBEB01000003.1"/>
</dbReference>
<keyword evidence="2" id="KW-1185">Reference proteome</keyword>
<dbReference type="EMBL" id="OBEB01000003">
    <property type="protein sequence ID" value="SNY51381.1"/>
    <property type="molecule type" value="Genomic_DNA"/>
</dbReference>
<dbReference type="OrthoDB" id="6366277at2"/>
<dbReference type="InterPro" id="IPR035965">
    <property type="entry name" value="PAS-like_dom_sf"/>
</dbReference>
<proteinExistence type="predicted"/>